<dbReference type="EMBL" id="JADKFW010000015">
    <property type="protein sequence ID" value="MBK9719102.1"/>
    <property type="molecule type" value="Genomic_DNA"/>
</dbReference>
<proteinExistence type="predicted"/>
<reference evidence="1 2" key="1">
    <citation type="submission" date="2020-10" db="EMBL/GenBank/DDBJ databases">
        <title>Connecting structure to function with the recovery of over 1000 high-quality activated sludge metagenome-assembled genomes encoding full-length rRNA genes using long-read sequencing.</title>
        <authorList>
            <person name="Singleton C.M."/>
            <person name="Petriglieri F."/>
            <person name="Kristensen J.M."/>
            <person name="Kirkegaard R.H."/>
            <person name="Michaelsen T.Y."/>
            <person name="Andersen M.H."/>
            <person name="Karst S.M."/>
            <person name="Dueholm M.S."/>
            <person name="Nielsen P.H."/>
            <person name="Albertsen M."/>
        </authorList>
    </citation>
    <scope>NUCLEOTIDE SEQUENCE [LARGE SCALE GENOMIC DNA]</scope>
    <source>
        <strain evidence="1">Ribe_18-Q3-R11-54_BAT3C.373</strain>
    </source>
</reference>
<name>A0A9D7SAL6_9BACT</name>
<organism evidence="1 2">
    <name type="scientific">Candidatus Defluviibacterium haderslevense</name>
    <dbReference type="NCBI Taxonomy" id="2981993"/>
    <lineage>
        <taxon>Bacteria</taxon>
        <taxon>Pseudomonadati</taxon>
        <taxon>Bacteroidota</taxon>
        <taxon>Saprospiria</taxon>
        <taxon>Saprospirales</taxon>
        <taxon>Saprospiraceae</taxon>
        <taxon>Candidatus Defluviibacterium</taxon>
    </lineage>
</organism>
<dbReference type="AlphaFoldDB" id="A0A9D7SAL6"/>
<accession>A0A9D7SAL6</accession>
<comment type="caution">
    <text evidence="1">The sequence shown here is derived from an EMBL/GenBank/DDBJ whole genome shotgun (WGS) entry which is preliminary data.</text>
</comment>
<protein>
    <submittedName>
        <fullName evidence="1">Uncharacterized protein</fullName>
    </submittedName>
</protein>
<evidence type="ECO:0000313" key="1">
    <source>
        <dbReference type="EMBL" id="MBK9719102.1"/>
    </source>
</evidence>
<evidence type="ECO:0000313" key="2">
    <source>
        <dbReference type="Proteomes" id="UP000808349"/>
    </source>
</evidence>
<dbReference type="Proteomes" id="UP000808349">
    <property type="component" value="Unassembled WGS sequence"/>
</dbReference>
<gene>
    <name evidence="1" type="ORF">IPO85_16610</name>
</gene>
<sequence length="67" mass="7851">MIILHPQFIKDTAGKNLVILPQNEFDVLLEELEELEDIKLYDEAKHEDNGERILLSEYLKSRKAKNV</sequence>